<keyword evidence="3" id="KW-1133">Transmembrane helix</keyword>
<dbReference type="AlphaFoldDB" id="A0A815A3N6"/>
<evidence type="ECO:0000256" key="3">
    <source>
        <dbReference type="SAM" id="Phobius"/>
    </source>
</evidence>
<evidence type="ECO:0000313" key="5">
    <source>
        <dbReference type="EMBL" id="CAF1250733.1"/>
    </source>
</evidence>
<dbReference type="InterPro" id="IPR021243">
    <property type="entry name" value="DUF2804"/>
</dbReference>
<gene>
    <name evidence="5" type="ORF">GPM918_LOCUS26120</name>
    <name evidence="6" type="ORF">SRO942_LOCUS26209</name>
</gene>
<name>A0A815A3N6_9BILA</name>
<accession>A0A815A3N6</accession>
<proteinExistence type="predicted"/>
<evidence type="ECO:0000313" key="7">
    <source>
        <dbReference type="Proteomes" id="UP000663829"/>
    </source>
</evidence>
<sequence>MKKCLSFILPIIGALLAVFLITDNYETSPKPKHLGPLQESLPEDYSLANLPLPYGRYKQPFPNLNVSWLPYSSYFSLKNWHFSSFSTDTYFISLAVANLNYFANGFVYIVDKTSRNIITYSSDSPLALAIKQKTTSSIHGCTQYFKSSNEYIDLCYEQDSYRIRTKFTSDNLQISLSVEMFLSKSESMALLYPIQPDRPAYTHKAMGLPITGKIKINNEEQSLSGLGNIDWTLAYAERISKWKWTCLSTEATNTANGETVVLGINFSADIYNDDQGVSMENALWIDGKVFSIGKIIYDLPEEQFQTTKYWNIHSDDTSGSNDIDNINVQLTFEPLGKYECLRDCDNILDNMNLVENLNVSTNDSQKSNYLLLEENKGFNCTDWPCIINIFFKVSFNISKISISTDDDNDTFQIQLQFYYSNASFITDENRTLTSIGRNSVDNPNISYPLLNFTVFGIQLQLLNTLPNAQPPSGIQIEILAYFNCSTYNSENATCQNNAICAPGHMNFLCLCLTEDYSGRFCEYRSTSLQVAQATRRSLGYIAIVSICFVVLLILSLDGARYLFGIDPSGNQQRAKQLRKTRRQRDVRERKKEKSNVKTAIRFVYMHEEEI</sequence>
<feature type="region of interest" description="Disordered" evidence="2">
    <location>
        <begin position="573"/>
        <end position="593"/>
    </location>
</feature>
<feature type="transmembrane region" description="Helical" evidence="3">
    <location>
        <begin position="538"/>
        <end position="563"/>
    </location>
</feature>
<dbReference type="PANTHER" id="PTHR35868:SF4">
    <property type="entry name" value="DUF2804 DOMAIN-CONTAINING PROTEIN"/>
    <property type="match status" value="1"/>
</dbReference>
<evidence type="ECO:0000256" key="1">
    <source>
        <dbReference type="PROSITE-ProRule" id="PRU00076"/>
    </source>
</evidence>
<dbReference type="Proteomes" id="UP000681722">
    <property type="component" value="Unassembled WGS sequence"/>
</dbReference>
<dbReference type="InterPro" id="IPR000742">
    <property type="entry name" value="EGF"/>
</dbReference>
<dbReference type="EMBL" id="CAJOBC010014411">
    <property type="protein sequence ID" value="CAF4019705.1"/>
    <property type="molecule type" value="Genomic_DNA"/>
</dbReference>
<comment type="caution">
    <text evidence="5">The sequence shown here is derived from an EMBL/GenBank/DDBJ whole genome shotgun (WGS) entry which is preliminary data.</text>
</comment>
<keyword evidence="3" id="KW-0472">Membrane</keyword>
<evidence type="ECO:0000256" key="2">
    <source>
        <dbReference type="SAM" id="MobiDB-lite"/>
    </source>
</evidence>
<keyword evidence="7" id="KW-1185">Reference proteome</keyword>
<dbReference type="SUPFAM" id="SSF57196">
    <property type="entry name" value="EGF/Laminin"/>
    <property type="match status" value="1"/>
</dbReference>
<organism evidence="5 7">
    <name type="scientific">Didymodactylos carnosus</name>
    <dbReference type="NCBI Taxonomy" id="1234261"/>
    <lineage>
        <taxon>Eukaryota</taxon>
        <taxon>Metazoa</taxon>
        <taxon>Spiralia</taxon>
        <taxon>Gnathifera</taxon>
        <taxon>Rotifera</taxon>
        <taxon>Eurotatoria</taxon>
        <taxon>Bdelloidea</taxon>
        <taxon>Philodinida</taxon>
        <taxon>Philodinidae</taxon>
        <taxon>Didymodactylos</taxon>
    </lineage>
</organism>
<feature type="domain" description="EGF-like" evidence="4">
    <location>
        <begin position="480"/>
        <end position="522"/>
    </location>
</feature>
<keyword evidence="1" id="KW-0245">EGF-like domain</keyword>
<dbReference type="PANTHER" id="PTHR35868">
    <property type="entry name" value="DUF2804 DOMAIN-CONTAINING PROTEIN-RELATED"/>
    <property type="match status" value="1"/>
</dbReference>
<keyword evidence="3" id="KW-0812">Transmembrane</keyword>
<comment type="caution">
    <text evidence="1">Lacks conserved residue(s) required for the propagation of feature annotation.</text>
</comment>
<feature type="compositionally biased region" description="Basic and acidic residues" evidence="2">
    <location>
        <begin position="583"/>
        <end position="593"/>
    </location>
</feature>
<dbReference type="EMBL" id="CAJNOQ010010396">
    <property type="protein sequence ID" value="CAF1250733.1"/>
    <property type="molecule type" value="Genomic_DNA"/>
</dbReference>
<reference evidence="5" key="1">
    <citation type="submission" date="2021-02" db="EMBL/GenBank/DDBJ databases">
        <authorList>
            <person name="Nowell W R."/>
        </authorList>
    </citation>
    <scope>NUCLEOTIDE SEQUENCE</scope>
</reference>
<dbReference type="Proteomes" id="UP000663829">
    <property type="component" value="Unassembled WGS sequence"/>
</dbReference>
<evidence type="ECO:0000313" key="6">
    <source>
        <dbReference type="EMBL" id="CAF4019705.1"/>
    </source>
</evidence>
<evidence type="ECO:0000259" key="4">
    <source>
        <dbReference type="PROSITE" id="PS50026"/>
    </source>
</evidence>
<dbReference type="OrthoDB" id="4763727at2759"/>
<dbReference type="PROSITE" id="PS50026">
    <property type="entry name" value="EGF_3"/>
    <property type="match status" value="1"/>
</dbReference>
<protein>
    <recommendedName>
        <fullName evidence="4">EGF-like domain-containing protein</fullName>
    </recommendedName>
</protein>
<dbReference type="Pfam" id="PF10974">
    <property type="entry name" value="DUF2804"/>
    <property type="match status" value="1"/>
</dbReference>